<dbReference type="PANTHER" id="PTHR10584:SF166">
    <property type="entry name" value="RIBOKINASE"/>
    <property type="match status" value="1"/>
</dbReference>
<dbReference type="Proteomes" id="UP001056500">
    <property type="component" value="Chromosome"/>
</dbReference>
<evidence type="ECO:0000256" key="1">
    <source>
        <dbReference type="ARBA" id="ARBA00022679"/>
    </source>
</evidence>
<keyword evidence="2 9" id="KW-0479">Metal-binding</keyword>
<comment type="activity regulation">
    <text evidence="9">Activated by a monovalent cation that binds near, but not in, the active site. The most likely occupant of the site in vivo is potassium. Ion binding induces a conformational change that may alter substrate affinity.</text>
</comment>
<comment type="caution">
    <text evidence="9">Lacks conserved residue(s) required for the propagation of feature annotation.</text>
</comment>
<organism evidence="12 13">
    <name type="scientific">Brevibacillus ruminantium</name>
    <dbReference type="NCBI Taxonomy" id="2950604"/>
    <lineage>
        <taxon>Bacteria</taxon>
        <taxon>Bacillati</taxon>
        <taxon>Bacillota</taxon>
        <taxon>Bacilli</taxon>
        <taxon>Bacillales</taxon>
        <taxon>Paenibacillaceae</taxon>
        <taxon>Brevibacillus</taxon>
    </lineage>
</organism>
<evidence type="ECO:0000256" key="10">
    <source>
        <dbReference type="NCBIfam" id="TIGR02152"/>
    </source>
</evidence>
<feature type="domain" description="Carbohydrate kinase PfkB" evidence="11">
    <location>
        <begin position="4"/>
        <end position="295"/>
    </location>
</feature>
<keyword evidence="7 9" id="KW-0630">Potassium</keyword>
<dbReference type="Gene3D" id="3.40.1190.20">
    <property type="match status" value="1"/>
</dbReference>
<keyword evidence="3 9" id="KW-0547">Nucleotide-binding</keyword>
<feature type="binding site" evidence="9">
    <location>
        <position position="283"/>
    </location>
    <ligand>
        <name>K(+)</name>
        <dbReference type="ChEBI" id="CHEBI:29103"/>
    </ligand>
</feature>
<sequence>MRQSNIVVIGSLNMDIVVEAPRFPQVGETISGTKAHFIPGGKGGNQAVAAARLGARTHMVGMVGDDAFGGALIQSLAANQVITKRVTQTAEEPTGLASIMIAHEDNHIVVVPGANALCLPENIEALEETIAAADIVLLQLEIPMETVVAAAEMAKRHGKTVILNPAPAQKLPDALLHSVDFMTPNRSELYLLTGIDPYGDGLEKAIDALLEMGPRCVVTTLGSAGSVYKEKGKELIAIPAHHVPVVDTTGAGDAFNGGLGYALSIGYGLDQAVRFAGKVSALAVTRFGAQAGMPTLDEVKAFALKLMQPE</sequence>
<dbReference type="CDD" id="cd01174">
    <property type="entry name" value="ribokinase"/>
    <property type="match status" value="1"/>
</dbReference>
<dbReference type="InterPro" id="IPR002139">
    <property type="entry name" value="Ribo/fructo_kinase"/>
</dbReference>
<dbReference type="InterPro" id="IPR011611">
    <property type="entry name" value="PfkB_dom"/>
</dbReference>
<proteinExistence type="inferred from homology"/>
<keyword evidence="9" id="KW-0963">Cytoplasm</keyword>
<dbReference type="InterPro" id="IPR011877">
    <property type="entry name" value="Ribokinase"/>
</dbReference>
<comment type="catalytic activity">
    <reaction evidence="9">
        <text>D-ribose + ATP = D-ribose 5-phosphate + ADP + H(+)</text>
        <dbReference type="Rhea" id="RHEA:13697"/>
        <dbReference type="ChEBI" id="CHEBI:15378"/>
        <dbReference type="ChEBI" id="CHEBI:30616"/>
        <dbReference type="ChEBI" id="CHEBI:47013"/>
        <dbReference type="ChEBI" id="CHEBI:78346"/>
        <dbReference type="ChEBI" id="CHEBI:456216"/>
        <dbReference type="EC" id="2.7.1.15"/>
    </reaction>
</comment>
<keyword evidence="1 9" id="KW-0808">Transferase</keyword>
<evidence type="ECO:0000256" key="3">
    <source>
        <dbReference type="ARBA" id="ARBA00022741"/>
    </source>
</evidence>
<dbReference type="RefSeq" id="WP_251874104.1">
    <property type="nucleotide sequence ID" value="NZ_CP098755.1"/>
</dbReference>
<dbReference type="PANTHER" id="PTHR10584">
    <property type="entry name" value="SUGAR KINASE"/>
    <property type="match status" value="1"/>
</dbReference>
<evidence type="ECO:0000256" key="4">
    <source>
        <dbReference type="ARBA" id="ARBA00022777"/>
    </source>
</evidence>
<evidence type="ECO:0000256" key="9">
    <source>
        <dbReference type="HAMAP-Rule" id="MF_01987"/>
    </source>
</evidence>
<dbReference type="Pfam" id="PF00294">
    <property type="entry name" value="PfkB"/>
    <property type="match status" value="1"/>
</dbReference>
<dbReference type="EC" id="2.7.1.15" evidence="9 10"/>
<keyword evidence="6 9" id="KW-0460">Magnesium</keyword>
<dbReference type="GO" id="GO:0004747">
    <property type="term" value="F:ribokinase activity"/>
    <property type="evidence" value="ECO:0007669"/>
    <property type="project" value="UniProtKB-EC"/>
</dbReference>
<comment type="subunit">
    <text evidence="9">Homodimer.</text>
</comment>
<evidence type="ECO:0000313" key="13">
    <source>
        <dbReference type="Proteomes" id="UP001056500"/>
    </source>
</evidence>
<feature type="binding site" evidence="9">
    <location>
        <position position="141"/>
    </location>
    <ligand>
        <name>substrate</name>
    </ligand>
</feature>
<feature type="binding site" evidence="9">
    <location>
        <position position="253"/>
    </location>
    <ligand>
        <name>substrate</name>
    </ligand>
</feature>
<reference evidence="12" key="1">
    <citation type="submission" date="2022-06" db="EMBL/GenBank/DDBJ databases">
        <title>Genome sequencing of Brevibacillus sp. BB3-R1.</title>
        <authorList>
            <person name="Heo J."/>
            <person name="Lee D."/>
            <person name="Won M."/>
            <person name="Han B.-H."/>
            <person name="Hong S.-B."/>
            <person name="Kwon S.-W."/>
        </authorList>
    </citation>
    <scope>NUCLEOTIDE SEQUENCE</scope>
    <source>
        <strain evidence="12">BB3-R1</strain>
    </source>
</reference>
<evidence type="ECO:0000256" key="6">
    <source>
        <dbReference type="ARBA" id="ARBA00022842"/>
    </source>
</evidence>
<feature type="binding site" evidence="9">
    <location>
        <position position="185"/>
    </location>
    <ligand>
        <name>ATP</name>
        <dbReference type="ChEBI" id="CHEBI:30616"/>
    </ligand>
</feature>
<feature type="binding site" evidence="9">
    <location>
        <begin position="13"/>
        <end position="15"/>
    </location>
    <ligand>
        <name>substrate</name>
    </ligand>
</feature>
<dbReference type="EMBL" id="CP098755">
    <property type="protein sequence ID" value="USG67000.1"/>
    <property type="molecule type" value="Genomic_DNA"/>
</dbReference>
<accession>A0ABY4WMC8</accession>
<comment type="similarity">
    <text evidence="9">Belongs to the carbohydrate kinase PfkB family. Ribokinase subfamily.</text>
</comment>
<dbReference type="PRINTS" id="PR00990">
    <property type="entry name" value="RIBOKINASE"/>
</dbReference>
<feature type="binding site" evidence="9">
    <location>
        <position position="249"/>
    </location>
    <ligand>
        <name>K(+)</name>
        <dbReference type="ChEBI" id="CHEBI:29103"/>
    </ligand>
</feature>
<evidence type="ECO:0000256" key="2">
    <source>
        <dbReference type="ARBA" id="ARBA00022723"/>
    </source>
</evidence>
<dbReference type="InterPro" id="IPR029056">
    <property type="entry name" value="Ribokinase-like"/>
</dbReference>
<feature type="binding site" evidence="9">
    <location>
        <position position="247"/>
    </location>
    <ligand>
        <name>K(+)</name>
        <dbReference type="ChEBI" id="CHEBI:29103"/>
    </ligand>
</feature>
<feature type="binding site" evidence="9">
    <location>
        <position position="286"/>
    </location>
    <ligand>
        <name>K(+)</name>
        <dbReference type="ChEBI" id="CHEBI:29103"/>
    </ligand>
</feature>
<evidence type="ECO:0000256" key="5">
    <source>
        <dbReference type="ARBA" id="ARBA00022840"/>
    </source>
</evidence>
<keyword evidence="4 9" id="KW-0418">Kinase</keyword>
<gene>
    <name evidence="9 12" type="primary">rbsK</name>
    <name evidence="12" type="ORF">NDK47_06810</name>
</gene>
<dbReference type="NCBIfam" id="TIGR02152">
    <property type="entry name" value="D_ribokin_bact"/>
    <property type="match status" value="1"/>
</dbReference>
<feature type="binding site" evidence="9">
    <location>
        <begin position="252"/>
        <end position="253"/>
    </location>
    <ligand>
        <name>ATP</name>
        <dbReference type="ChEBI" id="CHEBI:30616"/>
    </ligand>
</feature>
<protein>
    <recommendedName>
        <fullName evidence="9 10">Ribokinase</fullName>
        <shortName evidence="9">RK</shortName>
        <ecNumber evidence="9 10">2.7.1.15</ecNumber>
    </recommendedName>
</protein>
<feature type="binding site" evidence="9">
    <location>
        <begin position="220"/>
        <end position="225"/>
    </location>
    <ligand>
        <name>ATP</name>
        <dbReference type="ChEBI" id="CHEBI:30616"/>
    </ligand>
</feature>
<feature type="active site" description="Proton acceptor" evidence="9">
    <location>
        <position position="253"/>
    </location>
</feature>
<evidence type="ECO:0000313" key="12">
    <source>
        <dbReference type="EMBL" id="USG67000.1"/>
    </source>
</evidence>
<dbReference type="SUPFAM" id="SSF53613">
    <property type="entry name" value="Ribokinase-like"/>
    <property type="match status" value="1"/>
</dbReference>
<keyword evidence="13" id="KW-1185">Reference proteome</keyword>
<evidence type="ECO:0000259" key="11">
    <source>
        <dbReference type="Pfam" id="PF00294"/>
    </source>
</evidence>
<feature type="binding site" evidence="9">
    <location>
        <begin position="41"/>
        <end position="45"/>
    </location>
    <ligand>
        <name>substrate</name>
    </ligand>
</feature>
<keyword evidence="8 9" id="KW-0119">Carbohydrate metabolism</keyword>
<evidence type="ECO:0000256" key="7">
    <source>
        <dbReference type="ARBA" id="ARBA00022958"/>
    </source>
</evidence>
<evidence type="ECO:0000256" key="8">
    <source>
        <dbReference type="ARBA" id="ARBA00023277"/>
    </source>
</evidence>
<comment type="cofactor">
    <cofactor evidence="9">
        <name>Mg(2+)</name>
        <dbReference type="ChEBI" id="CHEBI:18420"/>
    </cofactor>
    <text evidence="9">Requires a divalent cation, most likely magnesium in vivo, as an electrophilic catalyst to aid phosphoryl group transfer. It is the chelate of the metal and the nucleotide that is the actual substrate.</text>
</comment>
<comment type="function">
    <text evidence="9">Catalyzes the phosphorylation of ribose at O-5 in a reaction requiring ATP and magnesium. The resulting D-ribose-5-phosphate can then be used either for sythesis of nucleotides, histidine, and tryptophan, or as a component of the pentose phosphate pathway.</text>
</comment>
<comment type="pathway">
    <text evidence="9">Carbohydrate metabolism; D-ribose degradation; D-ribose 5-phosphate from beta-D-ribopyranose: step 2/2.</text>
</comment>
<name>A0ABY4WMC8_9BACL</name>
<feature type="binding site" evidence="9">
    <location>
        <position position="288"/>
    </location>
    <ligand>
        <name>K(+)</name>
        <dbReference type="ChEBI" id="CHEBI:29103"/>
    </ligand>
</feature>
<comment type="subcellular location">
    <subcellularLocation>
        <location evidence="9">Cytoplasm</location>
    </subcellularLocation>
</comment>
<dbReference type="HAMAP" id="MF_01987">
    <property type="entry name" value="Ribokinase"/>
    <property type="match status" value="1"/>
</dbReference>
<keyword evidence="5 9" id="KW-0067">ATP-binding</keyword>